<evidence type="ECO:0000313" key="1">
    <source>
        <dbReference type="EMBL" id="CAI6337675.1"/>
    </source>
</evidence>
<keyword evidence="2" id="KW-1185">Reference proteome</keyword>
<accession>A0A9W4UKJ6</accession>
<evidence type="ECO:0000313" key="2">
    <source>
        <dbReference type="Proteomes" id="UP001152607"/>
    </source>
</evidence>
<sequence length="87" mass="10180">MEIGLEKVVNEVDIHYYLLDHSPPEQRKKDRNTITETLPPSPIAVLCWASDSYFFLRKHHRIYSPDPADTPIVPALYHKNMYTVNEL</sequence>
<protein>
    <submittedName>
        <fullName evidence="1">Uncharacterized protein</fullName>
    </submittedName>
</protein>
<reference evidence="1" key="1">
    <citation type="submission" date="2023-01" db="EMBL/GenBank/DDBJ databases">
        <authorList>
            <person name="Van Ghelder C."/>
            <person name="Rancurel C."/>
        </authorList>
    </citation>
    <scope>NUCLEOTIDE SEQUENCE</scope>
    <source>
        <strain evidence="1">CNCM I-4278</strain>
    </source>
</reference>
<dbReference type="AlphaFoldDB" id="A0A9W4UKJ6"/>
<name>A0A9W4UKJ6_9PLEO</name>
<organism evidence="1 2">
    <name type="scientific">Periconia digitata</name>
    <dbReference type="NCBI Taxonomy" id="1303443"/>
    <lineage>
        <taxon>Eukaryota</taxon>
        <taxon>Fungi</taxon>
        <taxon>Dikarya</taxon>
        <taxon>Ascomycota</taxon>
        <taxon>Pezizomycotina</taxon>
        <taxon>Dothideomycetes</taxon>
        <taxon>Pleosporomycetidae</taxon>
        <taxon>Pleosporales</taxon>
        <taxon>Massarineae</taxon>
        <taxon>Periconiaceae</taxon>
        <taxon>Periconia</taxon>
    </lineage>
</organism>
<dbReference type="Proteomes" id="UP001152607">
    <property type="component" value="Unassembled WGS sequence"/>
</dbReference>
<proteinExistence type="predicted"/>
<dbReference type="EMBL" id="CAOQHR010000007">
    <property type="protein sequence ID" value="CAI6337675.1"/>
    <property type="molecule type" value="Genomic_DNA"/>
</dbReference>
<comment type="caution">
    <text evidence="1">The sequence shown here is derived from an EMBL/GenBank/DDBJ whole genome shotgun (WGS) entry which is preliminary data.</text>
</comment>
<gene>
    <name evidence="1" type="ORF">PDIGIT_LOCUS10789</name>
</gene>